<dbReference type="GO" id="GO:0004386">
    <property type="term" value="F:helicase activity"/>
    <property type="evidence" value="ECO:0007669"/>
    <property type="project" value="UniProtKB-KW"/>
</dbReference>
<dbReference type="PROSITE" id="PS51194">
    <property type="entry name" value="HELICASE_CTER"/>
    <property type="match status" value="1"/>
</dbReference>
<dbReference type="OrthoDB" id="9760715at2"/>
<feature type="domain" description="Helicase ATP-binding" evidence="2">
    <location>
        <begin position="502"/>
        <end position="663"/>
    </location>
</feature>
<evidence type="ECO:0000256" key="1">
    <source>
        <dbReference type="ARBA" id="ARBA00022801"/>
    </source>
</evidence>
<sequence length="952" mass="108855">MIKPEMKTALFLKPSRLKQRWSPLELIHISKGAKGIETAKDLLDQDTLTRYFPGWTSTFRETVLSLGDEALTAKVAELTRTHAKQKAGTSLTQYVNRSFMRHTHQVLEQLWMTLCTEKIYHQVVNPATGNHLTTTCQLFPGQPVLNFLVHRDNTTGLSLEARLLLNDQQYTLTEFEQQLFFLQRDGTFYLLRFADYQTLQWLAANDPAVYAMDPVGFSEQVLARLTSDGYAIETSAMDDIETISVEPVHAIYLSEISNAFLLLTPRWNYDGFWVEGPWVHSERVNRNGKLYDIQRSREKETGFVDRLQALHPLFAKQLNGVFHLNFAEAKKKHWFLKVYHQLLTDNVELLGMAFLRHFRYAPYPVETAVNVLEKNDAAIILEMKVTCGAEEIRLLELQKLLLAGQKSLLLKDHSIVVLTEEWLHAYSTLVKHGRVAERKLTVPPWIFLAAEDRLNTAVRPLPQIWLEKWQRWQSTEEKLYSLPETVQAQLRPYQQKGFEWLCLLHEIGAGGCLADDMGLGKTLQTISFLARLKQNAPDRPAMIVCPASLVHNWRIEMEKFAPSLRPFVYHESTRSLEDYWAPGKQPGVLITSYGTLRADDAKLQAIEWEAVVLDESHSIKNPAAQITRAVYQLRAKAKVALSGTPVMNNSIDLFAQLQFLLPGMMGTLEFFRKEYAVPIDRDQDEEKISALQKLTAPFLLRRTKQQVASDLPPKTEMLRWCEMGTEQKAFYDETLSQVRDSIFLNIKNEGLGKSKLSILQGMQRLRQICAAPQLLPEASGIPSVKISALMEELREPLRQKKVLVFSQFKGVLHQLAHQCKQQGIAYYHFDGETPAAKRMEMVEAFQATDNQVNVFLISLKAGNTGLTLTAAEYVFLVDPWWNTAVQQQAVDRAYRIGQTKNVFAYQMICKDSIEEKIVELQQRKRSLSDALVGDDDGLMRALTEEDLRYLFS</sequence>
<dbReference type="InterPro" id="IPR001650">
    <property type="entry name" value="Helicase_C-like"/>
</dbReference>
<gene>
    <name evidence="4" type="ORF">FPE01S_01_14590</name>
</gene>
<dbReference type="InterPro" id="IPR027417">
    <property type="entry name" value="P-loop_NTPase"/>
</dbReference>
<name>A0A0E9MXY8_9BACT</name>
<dbReference type="InterPro" id="IPR038718">
    <property type="entry name" value="SNF2-like_sf"/>
</dbReference>
<keyword evidence="1" id="KW-0378">Hydrolase</keyword>
<feature type="domain" description="Helicase C-terminal" evidence="3">
    <location>
        <begin position="785"/>
        <end position="939"/>
    </location>
</feature>
<dbReference type="SUPFAM" id="SSF52540">
    <property type="entry name" value="P-loop containing nucleoside triphosphate hydrolases"/>
    <property type="match status" value="2"/>
</dbReference>
<keyword evidence="4" id="KW-0067">ATP-binding</keyword>
<evidence type="ECO:0000313" key="5">
    <source>
        <dbReference type="Proteomes" id="UP000033121"/>
    </source>
</evidence>
<dbReference type="Pfam" id="PF00176">
    <property type="entry name" value="SNF2-rel_dom"/>
    <property type="match status" value="1"/>
</dbReference>
<evidence type="ECO:0000259" key="3">
    <source>
        <dbReference type="PROSITE" id="PS51194"/>
    </source>
</evidence>
<dbReference type="Pfam" id="PF00271">
    <property type="entry name" value="Helicase_C"/>
    <property type="match status" value="1"/>
</dbReference>
<keyword evidence="5" id="KW-1185">Reference proteome</keyword>
<accession>A0A0E9MXY8</accession>
<dbReference type="InterPro" id="IPR049730">
    <property type="entry name" value="SNF2/RAD54-like_C"/>
</dbReference>
<dbReference type="CDD" id="cd18793">
    <property type="entry name" value="SF2_C_SNF"/>
    <property type="match status" value="1"/>
</dbReference>
<dbReference type="PANTHER" id="PTHR45629:SF7">
    <property type="entry name" value="DNA EXCISION REPAIR PROTEIN ERCC-6-RELATED"/>
    <property type="match status" value="1"/>
</dbReference>
<dbReference type="SMART" id="SM00490">
    <property type="entry name" value="HELICc"/>
    <property type="match status" value="1"/>
</dbReference>
<proteinExistence type="predicted"/>
<comment type="caution">
    <text evidence="4">The sequence shown here is derived from an EMBL/GenBank/DDBJ whole genome shotgun (WGS) entry which is preliminary data.</text>
</comment>
<dbReference type="SMART" id="SM00487">
    <property type="entry name" value="DEXDc"/>
    <property type="match status" value="1"/>
</dbReference>
<dbReference type="InterPro" id="IPR000330">
    <property type="entry name" value="SNF2_N"/>
</dbReference>
<dbReference type="Gene3D" id="3.40.50.10810">
    <property type="entry name" value="Tandem AAA-ATPase domain"/>
    <property type="match status" value="1"/>
</dbReference>
<dbReference type="AlphaFoldDB" id="A0A0E9MXY8"/>
<dbReference type="InterPro" id="IPR014001">
    <property type="entry name" value="Helicase_ATP-bd"/>
</dbReference>
<dbReference type="Proteomes" id="UP000033121">
    <property type="component" value="Unassembled WGS sequence"/>
</dbReference>
<dbReference type="PANTHER" id="PTHR45629">
    <property type="entry name" value="SNF2/RAD54 FAMILY MEMBER"/>
    <property type="match status" value="1"/>
</dbReference>
<dbReference type="GO" id="GO:0016787">
    <property type="term" value="F:hydrolase activity"/>
    <property type="evidence" value="ECO:0007669"/>
    <property type="project" value="UniProtKB-KW"/>
</dbReference>
<evidence type="ECO:0000259" key="2">
    <source>
        <dbReference type="PROSITE" id="PS51192"/>
    </source>
</evidence>
<reference evidence="4 5" key="1">
    <citation type="submission" date="2015-04" db="EMBL/GenBank/DDBJ databases">
        <title>Whole genome shotgun sequence of Flavihumibacter petaseus NBRC 106054.</title>
        <authorList>
            <person name="Miyazawa S."/>
            <person name="Hosoyama A."/>
            <person name="Hashimoto M."/>
            <person name="Noguchi M."/>
            <person name="Tsuchikane K."/>
            <person name="Ohji S."/>
            <person name="Yamazoe A."/>
            <person name="Ichikawa N."/>
            <person name="Kimura A."/>
            <person name="Fujita N."/>
        </authorList>
    </citation>
    <scope>NUCLEOTIDE SEQUENCE [LARGE SCALE GENOMIC DNA]</scope>
    <source>
        <strain evidence="4 5">NBRC 106054</strain>
    </source>
</reference>
<keyword evidence="4" id="KW-0547">Nucleotide-binding</keyword>
<dbReference type="PROSITE" id="PS51192">
    <property type="entry name" value="HELICASE_ATP_BIND_1"/>
    <property type="match status" value="1"/>
</dbReference>
<dbReference type="Gene3D" id="3.40.50.300">
    <property type="entry name" value="P-loop containing nucleotide triphosphate hydrolases"/>
    <property type="match status" value="1"/>
</dbReference>
<dbReference type="EMBL" id="BBWV01000001">
    <property type="protein sequence ID" value="GAO42444.1"/>
    <property type="molecule type" value="Genomic_DNA"/>
</dbReference>
<dbReference type="GO" id="GO:0005524">
    <property type="term" value="F:ATP binding"/>
    <property type="evidence" value="ECO:0007669"/>
    <property type="project" value="InterPro"/>
</dbReference>
<dbReference type="InterPro" id="IPR050496">
    <property type="entry name" value="SNF2_RAD54_helicase_repair"/>
</dbReference>
<keyword evidence="4" id="KW-0347">Helicase</keyword>
<protein>
    <submittedName>
        <fullName evidence="4">Putative ATP-dependent helicase</fullName>
    </submittedName>
</protein>
<evidence type="ECO:0000313" key="4">
    <source>
        <dbReference type="EMBL" id="GAO42444.1"/>
    </source>
</evidence>
<organism evidence="4 5">
    <name type="scientific">Flavihumibacter petaseus NBRC 106054</name>
    <dbReference type="NCBI Taxonomy" id="1220578"/>
    <lineage>
        <taxon>Bacteria</taxon>
        <taxon>Pseudomonadati</taxon>
        <taxon>Bacteroidota</taxon>
        <taxon>Chitinophagia</taxon>
        <taxon>Chitinophagales</taxon>
        <taxon>Chitinophagaceae</taxon>
        <taxon>Flavihumibacter</taxon>
    </lineage>
</organism>
<dbReference type="STRING" id="1220578.FPE01S_01_14590"/>